<dbReference type="Proteomes" id="UP000034072">
    <property type="component" value="Unassembled WGS sequence"/>
</dbReference>
<dbReference type="InterPro" id="IPR008972">
    <property type="entry name" value="Cupredoxin"/>
</dbReference>
<dbReference type="Gene3D" id="2.60.40.420">
    <property type="entry name" value="Cupredoxins - blue copper proteins"/>
    <property type="match status" value="1"/>
</dbReference>
<dbReference type="SUPFAM" id="SSF49503">
    <property type="entry name" value="Cupredoxins"/>
    <property type="match status" value="1"/>
</dbReference>
<proteinExistence type="predicted"/>
<name>A0A0G0QL15_9BACT</name>
<reference evidence="2 3" key="1">
    <citation type="journal article" date="2015" name="Nature">
        <title>rRNA introns, odd ribosomes, and small enigmatic genomes across a large radiation of phyla.</title>
        <authorList>
            <person name="Brown C.T."/>
            <person name="Hug L.A."/>
            <person name="Thomas B.C."/>
            <person name="Sharon I."/>
            <person name="Castelle C.J."/>
            <person name="Singh A."/>
            <person name="Wilkins M.J."/>
            <person name="Williams K.H."/>
            <person name="Banfield J.F."/>
        </authorList>
    </citation>
    <scope>NUCLEOTIDE SEQUENCE [LARGE SCALE GENOMIC DNA]</scope>
</reference>
<evidence type="ECO:0000313" key="2">
    <source>
        <dbReference type="EMBL" id="KKR40818.1"/>
    </source>
</evidence>
<keyword evidence="1" id="KW-0812">Transmembrane</keyword>
<evidence type="ECO:0000313" key="3">
    <source>
        <dbReference type="Proteomes" id="UP000034072"/>
    </source>
</evidence>
<gene>
    <name evidence="2" type="ORF">UT75_C0004G0029</name>
</gene>
<feature type="transmembrane region" description="Helical" evidence="1">
    <location>
        <begin position="23"/>
        <end position="42"/>
    </location>
</feature>
<sequence>MDGPEIQLTVKRKKIEPINGPGLVWMLIILMLLFLALSVGFFSKAGGNGVVVESPTPTPEPTDTRILRIYTVSYKNGVFSPTNLRIHSGDTVKFKNDGYSGIRVVSDPHPEHNNLVGFDSVGDVPQNSFFSFTFAAKGIFGYHNEKNLNETGTIIVR</sequence>
<keyword evidence="1" id="KW-1133">Transmembrane helix</keyword>
<accession>A0A0G0QL15</accession>
<evidence type="ECO:0000256" key="1">
    <source>
        <dbReference type="SAM" id="Phobius"/>
    </source>
</evidence>
<dbReference type="AlphaFoldDB" id="A0A0G0QL15"/>
<comment type="caution">
    <text evidence="2">The sequence shown here is derived from an EMBL/GenBank/DDBJ whole genome shotgun (WGS) entry which is preliminary data.</text>
</comment>
<evidence type="ECO:0008006" key="4">
    <source>
        <dbReference type="Google" id="ProtNLM"/>
    </source>
</evidence>
<protein>
    <recommendedName>
        <fullName evidence="4">EfeO-type cupredoxin-like domain-containing protein</fullName>
    </recommendedName>
</protein>
<keyword evidence="1" id="KW-0472">Membrane</keyword>
<dbReference type="EMBL" id="LBXZ01000004">
    <property type="protein sequence ID" value="KKR40818.1"/>
    <property type="molecule type" value="Genomic_DNA"/>
</dbReference>
<organism evidence="2 3">
    <name type="scientific">Candidatus Yanofskybacteria bacterium GW2011_GWE2_40_11</name>
    <dbReference type="NCBI Taxonomy" id="1619033"/>
    <lineage>
        <taxon>Bacteria</taxon>
        <taxon>Candidatus Yanofskyibacteriota</taxon>
    </lineage>
</organism>